<evidence type="ECO:0000256" key="3">
    <source>
        <dbReference type="ARBA" id="ARBA00023125"/>
    </source>
</evidence>
<dbReference type="Gene3D" id="3.40.190.10">
    <property type="entry name" value="Periplasmic binding protein-like II"/>
    <property type="match status" value="2"/>
</dbReference>
<dbReference type="RefSeq" id="WP_106166389.1">
    <property type="nucleotide sequence ID" value="NZ_JAVKZF010000002.1"/>
</dbReference>
<evidence type="ECO:0000313" key="7">
    <source>
        <dbReference type="EMBL" id="RUT11619.1"/>
    </source>
</evidence>
<dbReference type="Pfam" id="PF03466">
    <property type="entry name" value="LysR_substrate"/>
    <property type="match status" value="1"/>
</dbReference>
<dbReference type="PROSITE" id="PS50931">
    <property type="entry name" value="HTH_LYSR"/>
    <property type="match status" value="1"/>
</dbReference>
<dbReference type="InterPro" id="IPR036390">
    <property type="entry name" value="WH_DNA-bd_sf"/>
</dbReference>
<dbReference type="InterPro" id="IPR005119">
    <property type="entry name" value="LysR_subst-bd"/>
</dbReference>
<evidence type="ECO:0000256" key="1">
    <source>
        <dbReference type="ARBA" id="ARBA00009437"/>
    </source>
</evidence>
<dbReference type="Proteomes" id="UP000282574">
    <property type="component" value="Unassembled WGS sequence"/>
</dbReference>
<keyword evidence="3" id="KW-0238">DNA-binding</keyword>
<keyword evidence="8" id="KW-1185">Reference proteome</keyword>
<dbReference type="AlphaFoldDB" id="A0AB37UJP8"/>
<dbReference type="InterPro" id="IPR000847">
    <property type="entry name" value="LysR_HTH_N"/>
</dbReference>
<evidence type="ECO:0000313" key="8">
    <source>
        <dbReference type="Proteomes" id="UP000282574"/>
    </source>
</evidence>
<reference evidence="7 8" key="1">
    <citation type="journal article" date="2019" name="Genome Biol. Evol.">
        <title>Day and night: Metabolic profiles and evolutionary relationships of six axenic non-marine cyanobacteria.</title>
        <authorList>
            <person name="Will S.E."/>
            <person name="Henke P."/>
            <person name="Boedeker C."/>
            <person name="Huang S."/>
            <person name="Brinkmann H."/>
            <person name="Rohde M."/>
            <person name="Jarek M."/>
            <person name="Friedl T."/>
            <person name="Seufert S."/>
            <person name="Schumacher M."/>
            <person name="Overmann J."/>
            <person name="Neumann-Schaal M."/>
            <person name="Petersen J."/>
        </authorList>
    </citation>
    <scope>NUCLEOTIDE SEQUENCE [LARGE SCALE GENOMIC DNA]</scope>
    <source>
        <strain evidence="7 8">SAG 39.79</strain>
    </source>
</reference>
<keyword evidence="4" id="KW-0804">Transcription</keyword>
<evidence type="ECO:0000256" key="4">
    <source>
        <dbReference type="ARBA" id="ARBA00023163"/>
    </source>
</evidence>
<sequence>MRLYGVGSRDKEDTEDNYNHQPPTTNYQLPITIMELRHLRYFIAVAEELNFSRAAERLHMAQPPLSQQIRDLEAEIEVRLFDRTKRRVELTVAGRVFLEKVRQLLRQIEQAVEAAQRASRGEIGPLSLGFNSSATYSVLPTLLKAFRERCPEVVLDLHELTTPQQILQLQQQQIDAGILYLPIDLEEIELEIVSVLKEGMAIAIPETHPLATSTQISIRALSQELFVLPPARLGSGLYNQIRQFFQQTEFSPIAVQEAIQLQTSISLVAGGVGVALVPSSLQNLQRAGVIYRSLIEPTPEIEIAVAWRKGERSPILQHFIDSIYEHFSVEMLHV</sequence>
<name>A0AB37UJP8_9CYAN</name>
<feature type="domain" description="HTH lysR-type" evidence="6">
    <location>
        <begin position="34"/>
        <end position="91"/>
    </location>
</feature>
<dbReference type="FunFam" id="1.10.10.10:FF:000001">
    <property type="entry name" value="LysR family transcriptional regulator"/>
    <property type="match status" value="1"/>
</dbReference>
<accession>A0AB37UJP8</accession>
<dbReference type="GO" id="GO:0003677">
    <property type="term" value="F:DNA binding"/>
    <property type="evidence" value="ECO:0007669"/>
    <property type="project" value="UniProtKB-KW"/>
</dbReference>
<keyword evidence="2" id="KW-0805">Transcription regulation</keyword>
<comment type="caution">
    <text evidence="7">The sequence shown here is derived from an EMBL/GenBank/DDBJ whole genome shotgun (WGS) entry which is preliminary data.</text>
</comment>
<organism evidence="7 8">
    <name type="scientific">Chroococcidiopsis cubana SAG 39.79</name>
    <dbReference type="NCBI Taxonomy" id="388085"/>
    <lineage>
        <taxon>Bacteria</taxon>
        <taxon>Bacillati</taxon>
        <taxon>Cyanobacteriota</taxon>
        <taxon>Cyanophyceae</taxon>
        <taxon>Chroococcidiopsidales</taxon>
        <taxon>Chroococcidiopsidaceae</taxon>
        <taxon>Chroococcidiopsis</taxon>
    </lineage>
</organism>
<dbReference type="Pfam" id="PF00126">
    <property type="entry name" value="HTH_1"/>
    <property type="match status" value="1"/>
</dbReference>
<evidence type="ECO:0000256" key="2">
    <source>
        <dbReference type="ARBA" id="ARBA00023015"/>
    </source>
</evidence>
<dbReference type="EMBL" id="RSCK01000023">
    <property type="protein sequence ID" value="RUT11619.1"/>
    <property type="molecule type" value="Genomic_DNA"/>
</dbReference>
<comment type="similarity">
    <text evidence="1">Belongs to the LysR transcriptional regulatory family.</text>
</comment>
<dbReference type="InterPro" id="IPR036388">
    <property type="entry name" value="WH-like_DNA-bd_sf"/>
</dbReference>
<dbReference type="SUPFAM" id="SSF53850">
    <property type="entry name" value="Periplasmic binding protein-like II"/>
    <property type="match status" value="1"/>
</dbReference>
<dbReference type="PANTHER" id="PTHR30346:SF0">
    <property type="entry name" value="HCA OPERON TRANSCRIPTIONAL ACTIVATOR HCAR"/>
    <property type="match status" value="1"/>
</dbReference>
<dbReference type="SUPFAM" id="SSF46785">
    <property type="entry name" value="Winged helix' DNA-binding domain"/>
    <property type="match status" value="1"/>
</dbReference>
<dbReference type="Gene3D" id="1.10.10.10">
    <property type="entry name" value="Winged helix-like DNA-binding domain superfamily/Winged helix DNA-binding domain"/>
    <property type="match status" value="1"/>
</dbReference>
<gene>
    <name evidence="7" type="ORF">DSM107010_31060</name>
</gene>
<dbReference type="GO" id="GO:0032993">
    <property type="term" value="C:protein-DNA complex"/>
    <property type="evidence" value="ECO:0007669"/>
    <property type="project" value="TreeGrafter"/>
</dbReference>
<feature type="region of interest" description="Disordered" evidence="5">
    <location>
        <begin position="1"/>
        <end position="23"/>
    </location>
</feature>
<dbReference type="PANTHER" id="PTHR30346">
    <property type="entry name" value="TRANSCRIPTIONAL DUAL REGULATOR HCAR-RELATED"/>
    <property type="match status" value="1"/>
</dbReference>
<dbReference type="CDD" id="cd08414">
    <property type="entry name" value="PBP2_LTTR_aromatics_like"/>
    <property type="match status" value="1"/>
</dbReference>
<evidence type="ECO:0000256" key="5">
    <source>
        <dbReference type="SAM" id="MobiDB-lite"/>
    </source>
</evidence>
<dbReference type="GO" id="GO:0003700">
    <property type="term" value="F:DNA-binding transcription factor activity"/>
    <property type="evidence" value="ECO:0007669"/>
    <property type="project" value="InterPro"/>
</dbReference>
<dbReference type="PRINTS" id="PR00039">
    <property type="entry name" value="HTHLYSR"/>
</dbReference>
<proteinExistence type="inferred from homology"/>
<evidence type="ECO:0000259" key="6">
    <source>
        <dbReference type="PROSITE" id="PS50931"/>
    </source>
</evidence>
<protein>
    <submittedName>
        <fullName evidence="7">LysR family transcriptional regulator</fullName>
    </submittedName>
</protein>